<evidence type="ECO:0000313" key="3">
    <source>
        <dbReference type="Proteomes" id="UP000032141"/>
    </source>
</evidence>
<proteinExistence type="predicted"/>
<dbReference type="Gramene" id="Bo4g039520.1">
    <property type="protein sequence ID" value="Bo4g039520.1"/>
    <property type="gene ID" value="Bo4g039520"/>
</dbReference>
<evidence type="ECO:0000313" key="2">
    <source>
        <dbReference type="EnsemblPlants" id="Bo4g039520.1"/>
    </source>
</evidence>
<accession>A0A0D3BS32</accession>
<evidence type="ECO:0000256" key="1">
    <source>
        <dbReference type="SAM" id="MobiDB-lite"/>
    </source>
</evidence>
<keyword evidence="3" id="KW-1185">Reference proteome</keyword>
<feature type="region of interest" description="Disordered" evidence="1">
    <location>
        <begin position="16"/>
        <end position="38"/>
    </location>
</feature>
<dbReference type="EnsemblPlants" id="Bo4g039520.1">
    <property type="protein sequence ID" value="Bo4g039520.1"/>
    <property type="gene ID" value="Bo4g039520"/>
</dbReference>
<dbReference type="AlphaFoldDB" id="A0A0D3BS32"/>
<reference evidence="2" key="2">
    <citation type="submission" date="2015-03" db="UniProtKB">
        <authorList>
            <consortium name="EnsemblPlants"/>
        </authorList>
    </citation>
    <scope>IDENTIFICATION</scope>
</reference>
<reference evidence="2 3" key="1">
    <citation type="journal article" date="2014" name="Genome Biol.">
        <title>Transcriptome and methylome profiling reveals relics of genome dominance in the mesopolyploid Brassica oleracea.</title>
        <authorList>
            <person name="Parkin I.A."/>
            <person name="Koh C."/>
            <person name="Tang H."/>
            <person name="Robinson S.J."/>
            <person name="Kagale S."/>
            <person name="Clarke W.E."/>
            <person name="Town C.D."/>
            <person name="Nixon J."/>
            <person name="Krishnakumar V."/>
            <person name="Bidwell S.L."/>
            <person name="Denoeud F."/>
            <person name="Belcram H."/>
            <person name="Links M.G."/>
            <person name="Just J."/>
            <person name="Clarke C."/>
            <person name="Bender T."/>
            <person name="Huebert T."/>
            <person name="Mason A.S."/>
            <person name="Pires J.C."/>
            <person name="Barker G."/>
            <person name="Moore J."/>
            <person name="Walley P.G."/>
            <person name="Manoli S."/>
            <person name="Batley J."/>
            <person name="Edwards D."/>
            <person name="Nelson M.N."/>
            <person name="Wang X."/>
            <person name="Paterson A.H."/>
            <person name="King G."/>
            <person name="Bancroft I."/>
            <person name="Chalhoub B."/>
            <person name="Sharpe A.G."/>
        </authorList>
    </citation>
    <scope>NUCLEOTIDE SEQUENCE</scope>
    <source>
        <strain evidence="2 3">cv. TO1000</strain>
    </source>
</reference>
<dbReference type="HOGENOM" id="CLU_1232591_0_0_1"/>
<sequence length="225" mass="25419">SSGTFFAKVGNHHWNSSSLRSRRQSLNPVKPASKEQDITKNESLGLVFPRRKSLNHGGYERLSRLRISMNTTRKTETSQRNAEVVMSWRRSRHRAENEDEVCGGSRKWSCRETTARLWFQLMAEEETSDGIGEQGHGREGSGLVSSINSFLNYYLANRFRHPCVKIQGVAVIWRRQRLQTMQIKVSTSLLILSGFAFSGDDGEMVMKTAVTKSRCGGDDVTTKST</sequence>
<name>A0A0D3BS32_BRAOL</name>
<protein>
    <submittedName>
        <fullName evidence="2">Uncharacterized protein</fullName>
    </submittedName>
</protein>
<dbReference type="Proteomes" id="UP000032141">
    <property type="component" value="Chromosome C4"/>
</dbReference>
<organism evidence="2 3">
    <name type="scientific">Brassica oleracea var. oleracea</name>
    <dbReference type="NCBI Taxonomy" id="109376"/>
    <lineage>
        <taxon>Eukaryota</taxon>
        <taxon>Viridiplantae</taxon>
        <taxon>Streptophyta</taxon>
        <taxon>Embryophyta</taxon>
        <taxon>Tracheophyta</taxon>
        <taxon>Spermatophyta</taxon>
        <taxon>Magnoliopsida</taxon>
        <taxon>eudicotyledons</taxon>
        <taxon>Gunneridae</taxon>
        <taxon>Pentapetalae</taxon>
        <taxon>rosids</taxon>
        <taxon>malvids</taxon>
        <taxon>Brassicales</taxon>
        <taxon>Brassicaceae</taxon>
        <taxon>Brassiceae</taxon>
        <taxon>Brassica</taxon>
    </lineage>
</organism>